<dbReference type="PROSITE" id="PS01131">
    <property type="entry name" value="RRNA_A_DIMETH"/>
    <property type="match status" value="1"/>
</dbReference>
<dbReference type="InterPro" id="IPR029063">
    <property type="entry name" value="SAM-dependent_MTases_sf"/>
</dbReference>
<evidence type="ECO:0000259" key="10">
    <source>
        <dbReference type="SMART" id="SM00650"/>
    </source>
</evidence>
<keyword evidence="5 7" id="KW-0949">S-adenosyl-L-methionine</keyword>
<feature type="binding site" evidence="7 8">
    <location>
        <position position="35"/>
    </location>
    <ligand>
        <name>S-adenosyl-L-methionine</name>
        <dbReference type="ChEBI" id="CHEBI:59789"/>
    </ligand>
</feature>
<dbReference type="GO" id="GO:0052908">
    <property type="term" value="F:16S rRNA (adenine(1518)-N(6)/adenine(1519)-N(6))-dimethyltransferase activity"/>
    <property type="evidence" value="ECO:0007669"/>
    <property type="project" value="UniProtKB-EC"/>
</dbReference>
<evidence type="ECO:0000256" key="7">
    <source>
        <dbReference type="HAMAP-Rule" id="MF_00607"/>
    </source>
</evidence>
<dbReference type="Proteomes" id="UP000030661">
    <property type="component" value="Unassembled WGS sequence"/>
</dbReference>
<feature type="binding site" evidence="7 8">
    <location>
        <position position="10"/>
    </location>
    <ligand>
        <name>S-adenosyl-L-methionine</name>
        <dbReference type="ChEBI" id="CHEBI:59789"/>
    </ligand>
</feature>
<protein>
    <recommendedName>
        <fullName evidence="7">Ribosomal RNA small subunit methyltransferase A</fullName>
        <ecNumber evidence="7">2.1.1.182</ecNumber>
    </recommendedName>
    <alternativeName>
        <fullName evidence="7">16S rRNA (adenine(1518)-N(6)/adenine(1519)-N(6))-dimethyltransferase</fullName>
    </alternativeName>
    <alternativeName>
        <fullName evidence="7">16S rRNA dimethyladenosine transferase</fullName>
    </alternativeName>
    <alternativeName>
        <fullName evidence="7">16S rRNA dimethylase</fullName>
    </alternativeName>
    <alternativeName>
        <fullName evidence="7">S-adenosylmethionine-6-N', N'-adenosyl(rRNA) dimethyltransferase</fullName>
    </alternativeName>
</protein>
<dbReference type="InterPro" id="IPR023165">
    <property type="entry name" value="rRNA_Ade_diMease-like_C"/>
</dbReference>
<evidence type="ECO:0000256" key="2">
    <source>
        <dbReference type="ARBA" id="ARBA00022552"/>
    </source>
</evidence>
<dbReference type="EC" id="2.1.1.182" evidence="7"/>
<feature type="binding site" evidence="7 8">
    <location>
        <position position="56"/>
    </location>
    <ligand>
        <name>S-adenosyl-L-methionine</name>
        <dbReference type="ChEBI" id="CHEBI:59789"/>
    </ligand>
</feature>
<evidence type="ECO:0000313" key="11">
    <source>
        <dbReference type="EMBL" id="GAK57212.1"/>
    </source>
</evidence>
<dbReference type="Gene3D" id="3.40.50.150">
    <property type="entry name" value="Vaccinia Virus protein VP39"/>
    <property type="match status" value="1"/>
</dbReference>
<evidence type="ECO:0000256" key="8">
    <source>
        <dbReference type="PROSITE-ProRule" id="PRU01026"/>
    </source>
</evidence>
<feature type="transmembrane region" description="Helical" evidence="9">
    <location>
        <begin position="107"/>
        <end position="126"/>
    </location>
</feature>
<evidence type="ECO:0000256" key="9">
    <source>
        <dbReference type="SAM" id="Phobius"/>
    </source>
</evidence>
<evidence type="ECO:0000256" key="3">
    <source>
        <dbReference type="ARBA" id="ARBA00022603"/>
    </source>
</evidence>
<accession>A0A081BY07</accession>
<dbReference type="SMART" id="SM00650">
    <property type="entry name" value="rADc"/>
    <property type="match status" value="1"/>
</dbReference>
<keyword evidence="12" id="KW-1185">Reference proteome</keyword>
<dbReference type="PANTHER" id="PTHR11727">
    <property type="entry name" value="DIMETHYLADENOSINE TRANSFERASE"/>
    <property type="match status" value="1"/>
</dbReference>
<dbReference type="PROSITE" id="PS51689">
    <property type="entry name" value="SAM_RNA_A_N6_MT"/>
    <property type="match status" value="1"/>
</dbReference>
<keyword evidence="1 7" id="KW-0963">Cytoplasm</keyword>
<dbReference type="Gene3D" id="1.10.8.100">
    <property type="entry name" value="Ribosomal RNA adenine dimethylase-like, domain 2"/>
    <property type="match status" value="1"/>
</dbReference>
<feature type="binding site" evidence="7 8">
    <location>
        <position position="81"/>
    </location>
    <ligand>
        <name>S-adenosyl-L-methionine</name>
        <dbReference type="ChEBI" id="CHEBI:59789"/>
    </ligand>
</feature>
<dbReference type="InterPro" id="IPR001737">
    <property type="entry name" value="KsgA/Erm"/>
</dbReference>
<sequence>MRKRLGQHFLTDRRIIARILDVAAIQPEDVVVEIGPGKGSLTFPLAERVKHLVAIEYDPFFVDYLQERLLDQEHVQILQADARRLDYVELFLTHRLENRQVKLIANLPYYAAVPILLAILHASQLFQQCTFMFQKEVGERITAVPGQKSYSLLSVTAQYYSKPTYCFTVPAHAFHPSPQVESAVVNMQVFAQPLVQVVNQEHFFRVVKHAFLSRRKTLKNSLITHGQGLFPGDLLHQAFERLHFAPNIRGEELSVENFAALSNELLRLQREERTP</sequence>
<dbReference type="InterPro" id="IPR020596">
    <property type="entry name" value="rRNA_Ade_Mease_Trfase_CS"/>
</dbReference>
<feature type="domain" description="Ribosomal RNA adenine methylase transferase N-terminal" evidence="10">
    <location>
        <begin position="15"/>
        <end position="191"/>
    </location>
</feature>
<dbReference type="eggNOG" id="COG0030">
    <property type="taxonomic scope" value="Bacteria"/>
</dbReference>
<dbReference type="SUPFAM" id="SSF53335">
    <property type="entry name" value="S-adenosyl-L-methionine-dependent methyltransferases"/>
    <property type="match status" value="1"/>
</dbReference>
<dbReference type="EMBL" id="DF820465">
    <property type="protein sequence ID" value="GAK57212.1"/>
    <property type="molecule type" value="Genomic_DNA"/>
</dbReference>
<dbReference type="NCBIfam" id="TIGR00755">
    <property type="entry name" value="ksgA"/>
    <property type="match status" value="1"/>
</dbReference>
<evidence type="ECO:0000256" key="4">
    <source>
        <dbReference type="ARBA" id="ARBA00022679"/>
    </source>
</evidence>
<keyword evidence="3 7" id="KW-0489">Methyltransferase</keyword>
<proteinExistence type="inferred from homology"/>
<dbReference type="GO" id="GO:0003723">
    <property type="term" value="F:RNA binding"/>
    <property type="evidence" value="ECO:0007669"/>
    <property type="project" value="UniProtKB-UniRule"/>
</dbReference>
<evidence type="ECO:0000256" key="5">
    <source>
        <dbReference type="ARBA" id="ARBA00022691"/>
    </source>
</evidence>
<keyword evidence="9" id="KW-0472">Membrane</keyword>
<feature type="binding site" evidence="7 8">
    <location>
        <position position="8"/>
    </location>
    <ligand>
        <name>S-adenosyl-L-methionine</name>
        <dbReference type="ChEBI" id="CHEBI:59789"/>
    </ligand>
</feature>
<comment type="catalytic activity">
    <reaction evidence="7">
        <text>adenosine(1518)/adenosine(1519) in 16S rRNA + 4 S-adenosyl-L-methionine = N(6)-dimethyladenosine(1518)/N(6)-dimethyladenosine(1519) in 16S rRNA + 4 S-adenosyl-L-homocysteine + 4 H(+)</text>
        <dbReference type="Rhea" id="RHEA:19609"/>
        <dbReference type="Rhea" id="RHEA-COMP:10232"/>
        <dbReference type="Rhea" id="RHEA-COMP:10233"/>
        <dbReference type="ChEBI" id="CHEBI:15378"/>
        <dbReference type="ChEBI" id="CHEBI:57856"/>
        <dbReference type="ChEBI" id="CHEBI:59789"/>
        <dbReference type="ChEBI" id="CHEBI:74411"/>
        <dbReference type="ChEBI" id="CHEBI:74493"/>
        <dbReference type="EC" id="2.1.1.182"/>
    </reaction>
</comment>
<dbReference type="InterPro" id="IPR020598">
    <property type="entry name" value="rRNA_Ade_methylase_Trfase_N"/>
</dbReference>
<name>A0A081BY07_VECG1</name>
<comment type="function">
    <text evidence="7">Specifically dimethylates two adjacent adenosines (A1518 and A1519) in the loop of a conserved hairpin near the 3'-end of 16S rRNA in the 30S particle. May play a critical role in biogenesis of 30S subunits.</text>
</comment>
<dbReference type="AlphaFoldDB" id="A0A081BY07"/>
<comment type="similarity">
    <text evidence="7">Belongs to the class I-like SAM-binding methyltransferase superfamily. rRNA adenine N(6)-methyltransferase family. RsmA subfamily.</text>
</comment>
<feature type="binding site" evidence="7 8">
    <location>
        <position position="106"/>
    </location>
    <ligand>
        <name>S-adenosyl-L-methionine</name>
        <dbReference type="ChEBI" id="CHEBI:59789"/>
    </ligand>
</feature>
<keyword evidence="4 7" id="KW-0808">Transferase</keyword>
<comment type="subcellular location">
    <subcellularLocation>
        <location evidence="7">Cytoplasm</location>
    </subcellularLocation>
</comment>
<keyword evidence="6 7" id="KW-0694">RNA-binding</keyword>
<dbReference type="HAMAP" id="MF_00607">
    <property type="entry name" value="16SrRNA_methyltr_A"/>
    <property type="match status" value="1"/>
</dbReference>
<dbReference type="GO" id="GO:0005829">
    <property type="term" value="C:cytosol"/>
    <property type="evidence" value="ECO:0007669"/>
    <property type="project" value="TreeGrafter"/>
</dbReference>
<evidence type="ECO:0000256" key="1">
    <source>
        <dbReference type="ARBA" id="ARBA00022490"/>
    </source>
</evidence>
<organism evidence="11">
    <name type="scientific">Vecturithrix granuli</name>
    <dbReference type="NCBI Taxonomy" id="1499967"/>
    <lineage>
        <taxon>Bacteria</taxon>
        <taxon>Candidatus Moduliflexota</taxon>
        <taxon>Candidatus Vecturitrichia</taxon>
        <taxon>Candidatus Vecturitrichales</taxon>
        <taxon>Candidatus Vecturitrichaceae</taxon>
        <taxon>Candidatus Vecturithrix</taxon>
    </lineage>
</organism>
<reference evidence="11" key="1">
    <citation type="journal article" date="2015" name="PeerJ">
        <title>First genomic representation of candidate bacterial phylum KSB3 points to enhanced environmental sensing as a trigger of wastewater bulking.</title>
        <authorList>
            <person name="Sekiguchi Y."/>
            <person name="Ohashi A."/>
            <person name="Parks D.H."/>
            <person name="Yamauchi T."/>
            <person name="Tyson G.W."/>
            <person name="Hugenholtz P."/>
        </authorList>
    </citation>
    <scope>NUCLEOTIDE SEQUENCE [LARGE SCALE GENOMIC DNA]</scope>
</reference>
<evidence type="ECO:0000256" key="6">
    <source>
        <dbReference type="ARBA" id="ARBA00022884"/>
    </source>
</evidence>
<dbReference type="HOGENOM" id="CLU_041220_0_0_0"/>
<dbReference type="STRING" id="1499967.U27_04177"/>
<evidence type="ECO:0000313" key="12">
    <source>
        <dbReference type="Proteomes" id="UP000030661"/>
    </source>
</evidence>
<dbReference type="CDD" id="cd02440">
    <property type="entry name" value="AdoMet_MTases"/>
    <property type="match status" value="1"/>
</dbReference>
<gene>
    <name evidence="7" type="primary">rsmA</name>
    <name evidence="7" type="synonym">ksgA</name>
    <name evidence="11" type="ORF">U27_04177</name>
</gene>
<keyword evidence="9" id="KW-0812">Transmembrane</keyword>
<dbReference type="Pfam" id="PF00398">
    <property type="entry name" value="RrnaAD"/>
    <property type="match status" value="1"/>
</dbReference>
<keyword evidence="9" id="KW-1133">Transmembrane helix</keyword>
<dbReference type="InterPro" id="IPR011530">
    <property type="entry name" value="rRNA_adenine_dimethylase"/>
</dbReference>
<keyword evidence="2 7" id="KW-0698">rRNA processing</keyword>
<dbReference type="PANTHER" id="PTHR11727:SF7">
    <property type="entry name" value="DIMETHYLADENOSINE TRANSFERASE-RELATED"/>
    <property type="match status" value="1"/>
</dbReference>